<evidence type="ECO:0000313" key="2">
    <source>
        <dbReference type="EMBL" id="MBK1832638.1"/>
    </source>
</evidence>
<sequence length="296" mass="32448">MNALFRHPPLALLLFVALASPLAAQNPMQQTLEQVYAQWRQAMVKKDARRWSQTTSTRRQVEIRNRIFSERKPFPAAVFALPAAPPDLRGLTPARFKVRGPTAKAVYFGRIDFGVGGAPTDNLLVLSFVQEDGWKYDGADFINLMVLPEVRAALAKGDYSVVDKAEFDPSGAPPTRPAIQLTGPVPYIAKVYCYCPGREVTVQVNRRSRHTVANTKTAEVVIGGANPGENQVEFTVKDLPGGTGQEPLAIRVYLMSEKPGVRLPAVFEYLVPEGGTVRRAGQDTFTLDAAVASQLR</sequence>
<dbReference type="EMBL" id="JAENIO010000002">
    <property type="protein sequence ID" value="MBK1832638.1"/>
    <property type="molecule type" value="Genomic_DNA"/>
</dbReference>
<keyword evidence="1" id="KW-0732">Signal</keyword>
<dbReference type="RefSeq" id="WP_200390072.1">
    <property type="nucleotide sequence ID" value="NZ_JAENIO010000002.1"/>
</dbReference>
<proteinExistence type="predicted"/>
<reference evidence="2" key="1">
    <citation type="submission" date="2021-01" db="EMBL/GenBank/DDBJ databases">
        <title>Modified the classification status of verrucomicrobia.</title>
        <authorList>
            <person name="Feng X."/>
        </authorList>
    </citation>
    <scope>NUCLEOTIDE SEQUENCE</scope>
    <source>
        <strain evidence="2">KCTC 12986</strain>
    </source>
</reference>
<name>A0A934VGA3_9BACT</name>
<feature type="chain" id="PRO_5036713588" evidence="1">
    <location>
        <begin position="25"/>
        <end position="296"/>
    </location>
</feature>
<evidence type="ECO:0000313" key="3">
    <source>
        <dbReference type="Proteomes" id="UP000604083"/>
    </source>
</evidence>
<organism evidence="2 3">
    <name type="scientific">Roseibacillus ishigakijimensis</name>
    <dbReference type="NCBI Taxonomy" id="454146"/>
    <lineage>
        <taxon>Bacteria</taxon>
        <taxon>Pseudomonadati</taxon>
        <taxon>Verrucomicrobiota</taxon>
        <taxon>Verrucomicrobiia</taxon>
        <taxon>Verrucomicrobiales</taxon>
        <taxon>Verrucomicrobiaceae</taxon>
        <taxon>Roseibacillus</taxon>
    </lineage>
</organism>
<accession>A0A934VGA3</accession>
<comment type="caution">
    <text evidence="2">The sequence shown here is derived from an EMBL/GenBank/DDBJ whole genome shotgun (WGS) entry which is preliminary data.</text>
</comment>
<keyword evidence="3" id="KW-1185">Reference proteome</keyword>
<evidence type="ECO:0000256" key="1">
    <source>
        <dbReference type="SAM" id="SignalP"/>
    </source>
</evidence>
<gene>
    <name evidence="2" type="ORF">JIN78_01080</name>
</gene>
<feature type="signal peptide" evidence="1">
    <location>
        <begin position="1"/>
        <end position="24"/>
    </location>
</feature>
<protein>
    <submittedName>
        <fullName evidence="2">Uncharacterized protein</fullName>
    </submittedName>
</protein>
<dbReference type="Proteomes" id="UP000604083">
    <property type="component" value="Unassembled WGS sequence"/>
</dbReference>
<dbReference type="AlphaFoldDB" id="A0A934VGA3"/>